<feature type="region of interest" description="Disordered" evidence="1">
    <location>
        <begin position="1"/>
        <end position="44"/>
    </location>
</feature>
<organism evidence="2 3">
    <name type="scientific">Dimargaris cristalligena</name>
    <dbReference type="NCBI Taxonomy" id="215637"/>
    <lineage>
        <taxon>Eukaryota</taxon>
        <taxon>Fungi</taxon>
        <taxon>Fungi incertae sedis</taxon>
        <taxon>Zoopagomycota</taxon>
        <taxon>Kickxellomycotina</taxon>
        <taxon>Dimargaritomycetes</taxon>
        <taxon>Dimargaritales</taxon>
        <taxon>Dimargaritaceae</taxon>
        <taxon>Dimargaris</taxon>
    </lineage>
</organism>
<reference evidence="3" key="1">
    <citation type="journal article" date="2018" name="Nat. Microbiol.">
        <title>Leveraging single-cell genomics to expand the fungal tree of life.</title>
        <authorList>
            <person name="Ahrendt S.R."/>
            <person name="Quandt C.A."/>
            <person name="Ciobanu D."/>
            <person name="Clum A."/>
            <person name="Salamov A."/>
            <person name="Andreopoulos B."/>
            <person name="Cheng J.F."/>
            <person name="Woyke T."/>
            <person name="Pelin A."/>
            <person name="Henrissat B."/>
            <person name="Reynolds N.K."/>
            <person name="Benny G.L."/>
            <person name="Smith M.E."/>
            <person name="James T.Y."/>
            <person name="Grigoriev I.V."/>
        </authorList>
    </citation>
    <scope>NUCLEOTIDE SEQUENCE [LARGE SCALE GENOMIC DNA]</scope>
    <source>
        <strain evidence="3">RSA 468</strain>
    </source>
</reference>
<keyword evidence="3" id="KW-1185">Reference proteome</keyword>
<evidence type="ECO:0000313" key="3">
    <source>
        <dbReference type="Proteomes" id="UP000268162"/>
    </source>
</evidence>
<sequence length="172" mass="19071">MSRKRSRSDSFDPLPSSQSPFASHEPPTAYHHHHSDLHHEPQPHLKRVRAYHPGAACIDSPLEHPISAFPTLPSDFYKPAGSISGQSALSPPGLTSLEWSPPTPMTDHFIPGIVDPVHQFPSPADTTLSPMAYETPGTSAESRAVSRSHYYNINQVLHQLHLERLLRQSHDS</sequence>
<dbReference type="EMBL" id="ML002827">
    <property type="protein sequence ID" value="RKP35610.1"/>
    <property type="molecule type" value="Genomic_DNA"/>
</dbReference>
<dbReference type="AlphaFoldDB" id="A0A4P9ZSY5"/>
<proteinExistence type="predicted"/>
<evidence type="ECO:0000313" key="2">
    <source>
        <dbReference type="EMBL" id="RKP35610.1"/>
    </source>
</evidence>
<evidence type="ECO:0000256" key="1">
    <source>
        <dbReference type="SAM" id="MobiDB-lite"/>
    </source>
</evidence>
<protein>
    <submittedName>
        <fullName evidence="2">Uncharacterized protein</fullName>
    </submittedName>
</protein>
<accession>A0A4P9ZSY5</accession>
<gene>
    <name evidence="2" type="ORF">BJ085DRAFT_28955</name>
</gene>
<dbReference type="Proteomes" id="UP000268162">
    <property type="component" value="Unassembled WGS sequence"/>
</dbReference>
<name>A0A4P9ZSY5_9FUNG</name>